<protein>
    <submittedName>
        <fullName evidence="2">Uncharacterized protein</fullName>
    </submittedName>
</protein>
<dbReference type="AlphaFoldDB" id="A0AAE1DBD9"/>
<name>A0AAE1DBD9_9GAST</name>
<evidence type="ECO:0000256" key="1">
    <source>
        <dbReference type="SAM" id="MobiDB-lite"/>
    </source>
</evidence>
<evidence type="ECO:0000313" key="2">
    <source>
        <dbReference type="EMBL" id="KAK3764459.1"/>
    </source>
</evidence>
<sequence>MVACLVFIAPDTSVRRPNCLKQAKRGEEFRKSASPPLNKRTRTSPTRPGLRLSWLSVCLTELVTRPLETGRNSSLESQWVLMKILIRSIALKSCP</sequence>
<feature type="region of interest" description="Disordered" evidence="1">
    <location>
        <begin position="25"/>
        <end position="47"/>
    </location>
</feature>
<proteinExistence type="predicted"/>
<dbReference type="EMBL" id="JAWDGP010004437">
    <property type="protein sequence ID" value="KAK3764459.1"/>
    <property type="molecule type" value="Genomic_DNA"/>
</dbReference>
<gene>
    <name evidence="2" type="ORF">RRG08_055624</name>
</gene>
<comment type="caution">
    <text evidence="2">The sequence shown here is derived from an EMBL/GenBank/DDBJ whole genome shotgun (WGS) entry which is preliminary data.</text>
</comment>
<organism evidence="2 3">
    <name type="scientific">Elysia crispata</name>
    <name type="common">lettuce slug</name>
    <dbReference type="NCBI Taxonomy" id="231223"/>
    <lineage>
        <taxon>Eukaryota</taxon>
        <taxon>Metazoa</taxon>
        <taxon>Spiralia</taxon>
        <taxon>Lophotrochozoa</taxon>
        <taxon>Mollusca</taxon>
        <taxon>Gastropoda</taxon>
        <taxon>Heterobranchia</taxon>
        <taxon>Euthyneura</taxon>
        <taxon>Panpulmonata</taxon>
        <taxon>Sacoglossa</taxon>
        <taxon>Placobranchoidea</taxon>
        <taxon>Plakobranchidae</taxon>
        <taxon>Elysia</taxon>
    </lineage>
</organism>
<dbReference type="Proteomes" id="UP001283361">
    <property type="component" value="Unassembled WGS sequence"/>
</dbReference>
<evidence type="ECO:0000313" key="3">
    <source>
        <dbReference type="Proteomes" id="UP001283361"/>
    </source>
</evidence>
<reference evidence="2" key="1">
    <citation type="journal article" date="2023" name="G3 (Bethesda)">
        <title>A reference genome for the long-term kleptoplast-retaining sea slug Elysia crispata morphotype clarki.</title>
        <authorList>
            <person name="Eastman K.E."/>
            <person name="Pendleton A.L."/>
            <person name="Shaikh M.A."/>
            <person name="Suttiyut T."/>
            <person name="Ogas R."/>
            <person name="Tomko P."/>
            <person name="Gavelis G."/>
            <person name="Widhalm J.R."/>
            <person name="Wisecaver J.H."/>
        </authorList>
    </citation>
    <scope>NUCLEOTIDE SEQUENCE</scope>
    <source>
        <strain evidence="2">ECLA1</strain>
    </source>
</reference>
<keyword evidence="3" id="KW-1185">Reference proteome</keyword>
<accession>A0AAE1DBD9</accession>